<comment type="caution">
    <text evidence="7">The sequence shown here is derived from an EMBL/GenBank/DDBJ whole genome shotgun (WGS) entry which is preliminary data.</text>
</comment>
<comment type="similarity">
    <text evidence="2">Belongs to the acyl-CoA dehydrogenase family.</text>
</comment>
<feature type="domain" description="Acyl-CoA dehydrogenase/oxidase N-terminal" evidence="6">
    <location>
        <begin position="30"/>
        <end position="141"/>
    </location>
</feature>
<dbReference type="GO" id="GO:0050660">
    <property type="term" value="F:flavin adenine dinucleotide binding"/>
    <property type="evidence" value="ECO:0007669"/>
    <property type="project" value="InterPro"/>
</dbReference>
<keyword evidence="4" id="KW-0274">FAD</keyword>
<dbReference type="PANTHER" id="PTHR43884">
    <property type="entry name" value="ACYL-COA DEHYDROGENASE"/>
    <property type="match status" value="1"/>
</dbReference>
<reference evidence="7 8" key="1">
    <citation type="journal article" date="2014" name="Genome Announc.">
        <title>Draft Genome Sequence of Paenibacillus pini JCM 16418T, Isolated from the Rhizosphere of Pine Tree.</title>
        <authorList>
            <person name="Yuki M."/>
            <person name="Oshima K."/>
            <person name="Suda W."/>
            <person name="Oshida Y."/>
            <person name="Kitamura K."/>
            <person name="Iida Y."/>
            <person name="Hattori M."/>
            <person name="Ohkuma M."/>
        </authorList>
    </citation>
    <scope>NUCLEOTIDE SEQUENCE [LARGE SCALE GENOMIC DNA]</scope>
    <source>
        <strain evidence="7 8">JCM 16418</strain>
    </source>
</reference>
<keyword evidence="8" id="KW-1185">Reference proteome</keyword>
<dbReference type="InterPro" id="IPR013786">
    <property type="entry name" value="AcylCoA_DH/ox_N"/>
</dbReference>
<dbReference type="STRING" id="1236976.JCM16418_1448"/>
<name>W7YG34_9BACL</name>
<evidence type="ECO:0000256" key="4">
    <source>
        <dbReference type="ARBA" id="ARBA00022827"/>
    </source>
</evidence>
<accession>W7YG34</accession>
<dbReference type="InterPro" id="IPR009100">
    <property type="entry name" value="AcylCoA_DH/oxidase_NM_dom_sf"/>
</dbReference>
<sequence length="160" mass="17623">MSTTMNKVIGGSFMIEDVDFNSIATPEDFTEEHRMIAETTEDFVAGEIAPHDEEIEKLNYELTVDLMRKAGELGLLGAEVPEAYGGLGLDKVSSTLINERLTKASAFALSVGAHVGIGTLPIVYFGTEAQKQKYLPSRYRGKDCCLLFNRAFLGFRRFGC</sequence>
<dbReference type="PANTHER" id="PTHR43884:SF12">
    <property type="entry name" value="ISOVALERYL-COA DEHYDROGENASE, MITOCHONDRIAL-RELATED"/>
    <property type="match status" value="1"/>
</dbReference>
<dbReference type="Pfam" id="PF02771">
    <property type="entry name" value="Acyl-CoA_dh_N"/>
    <property type="match status" value="1"/>
</dbReference>
<dbReference type="AlphaFoldDB" id="W7YG34"/>
<dbReference type="eggNOG" id="COG1960">
    <property type="taxonomic scope" value="Bacteria"/>
</dbReference>
<dbReference type="InterPro" id="IPR037069">
    <property type="entry name" value="AcylCoA_DH/ox_N_sf"/>
</dbReference>
<dbReference type="FunFam" id="1.10.540.10:FF:000001">
    <property type="entry name" value="Very long-chain-specific acyl-CoA dehydrogenase, mitochondrial"/>
    <property type="match status" value="1"/>
</dbReference>
<evidence type="ECO:0000256" key="2">
    <source>
        <dbReference type="ARBA" id="ARBA00009347"/>
    </source>
</evidence>
<comment type="cofactor">
    <cofactor evidence="1">
        <name>FAD</name>
        <dbReference type="ChEBI" id="CHEBI:57692"/>
    </cofactor>
</comment>
<evidence type="ECO:0000313" key="8">
    <source>
        <dbReference type="Proteomes" id="UP000019364"/>
    </source>
</evidence>
<dbReference type="GO" id="GO:0003995">
    <property type="term" value="F:acyl-CoA dehydrogenase activity"/>
    <property type="evidence" value="ECO:0007669"/>
    <property type="project" value="TreeGrafter"/>
</dbReference>
<keyword evidence="3" id="KW-0285">Flavoprotein</keyword>
<dbReference type="Proteomes" id="UP000019364">
    <property type="component" value="Unassembled WGS sequence"/>
</dbReference>
<dbReference type="RefSeq" id="WP_256203046.1">
    <property type="nucleotide sequence ID" value="NZ_BAVZ01000003.1"/>
</dbReference>
<dbReference type="Gene3D" id="1.10.540.10">
    <property type="entry name" value="Acyl-CoA dehydrogenase/oxidase, N-terminal domain"/>
    <property type="match status" value="1"/>
</dbReference>
<protein>
    <submittedName>
        <fullName evidence="7">Butyryl-CoA dehydrogenase</fullName>
    </submittedName>
</protein>
<keyword evidence="5" id="KW-0560">Oxidoreductase</keyword>
<evidence type="ECO:0000256" key="1">
    <source>
        <dbReference type="ARBA" id="ARBA00001974"/>
    </source>
</evidence>
<dbReference type="EMBL" id="BAVZ01000003">
    <property type="protein sequence ID" value="GAF07432.1"/>
    <property type="molecule type" value="Genomic_DNA"/>
</dbReference>
<evidence type="ECO:0000259" key="6">
    <source>
        <dbReference type="Pfam" id="PF02771"/>
    </source>
</evidence>
<dbReference type="SUPFAM" id="SSF56645">
    <property type="entry name" value="Acyl-CoA dehydrogenase NM domain-like"/>
    <property type="match status" value="1"/>
</dbReference>
<evidence type="ECO:0000313" key="7">
    <source>
        <dbReference type="EMBL" id="GAF07432.1"/>
    </source>
</evidence>
<organism evidence="7 8">
    <name type="scientific">Paenibacillus pini JCM 16418</name>
    <dbReference type="NCBI Taxonomy" id="1236976"/>
    <lineage>
        <taxon>Bacteria</taxon>
        <taxon>Bacillati</taxon>
        <taxon>Bacillota</taxon>
        <taxon>Bacilli</taxon>
        <taxon>Bacillales</taxon>
        <taxon>Paenibacillaceae</taxon>
        <taxon>Paenibacillus</taxon>
    </lineage>
</organism>
<gene>
    <name evidence="7" type="ORF">JCM16418_1448</name>
</gene>
<evidence type="ECO:0000256" key="5">
    <source>
        <dbReference type="ARBA" id="ARBA00023002"/>
    </source>
</evidence>
<proteinExistence type="inferred from homology"/>
<evidence type="ECO:0000256" key="3">
    <source>
        <dbReference type="ARBA" id="ARBA00022630"/>
    </source>
</evidence>